<dbReference type="RefSeq" id="WP_168058835.1">
    <property type="nucleotide sequence ID" value="NZ_VTOW01000001.1"/>
</dbReference>
<organism evidence="1 2">
    <name type="scientific">Candidatus Manganitrophus noduliformans</name>
    <dbReference type="NCBI Taxonomy" id="2606439"/>
    <lineage>
        <taxon>Bacteria</taxon>
        <taxon>Pseudomonadati</taxon>
        <taxon>Nitrospirota</taxon>
        <taxon>Nitrospiria</taxon>
        <taxon>Candidatus Troglogloeales</taxon>
        <taxon>Candidatus Manganitrophaceae</taxon>
        <taxon>Candidatus Manganitrophus</taxon>
    </lineage>
</organism>
<reference evidence="1 2" key="1">
    <citation type="journal article" date="2020" name="Nature">
        <title>Bacterial chemolithoautotrophy via manganese oxidation.</title>
        <authorList>
            <person name="Yu H."/>
            <person name="Leadbetter J.R."/>
        </authorList>
    </citation>
    <scope>NUCLEOTIDE SEQUENCE [LARGE SCALE GENOMIC DNA]</scope>
    <source>
        <strain evidence="1 2">Mn-1</strain>
    </source>
</reference>
<accession>A0A7X6DPB2</accession>
<dbReference type="Proteomes" id="UP000534783">
    <property type="component" value="Unassembled WGS sequence"/>
</dbReference>
<dbReference type="PROSITE" id="PS51257">
    <property type="entry name" value="PROKAR_LIPOPROTEIN"/>
    <property type="match status" value="1"/>
</dbReference>
<evidence type="ECO:0008006" key="3">
    <source>
        <dbReference type="Google" id="ProtNLM"/>
    </source>
</evidence>
<proteinExistence type="predicted"/>
<name>A0A7X6DPB2_9BACT</name>
<dbReference type="EMBL" id="VTOW01000001">
    <property type="protein sequence ID" value="NKE70593.1"/>
    <property type="molecule type" value="Genomic_DNA"/>
</dbReference>
<dbReference type="Gene3D" id="2.60.220.30">
    <property type="match status" value="1"/>
</dbReference>
<evidence type="ECO:0000313" key="2">
    <source>
        <dbReference type="Proteomes" id="UP000534783"/>
    </source>
</evidence>
<gene>
    <name evidence="1" type="ORF">MNODULE_07580</name>
</gene>
<comment type="caution">
    <text evidence="1">The sequence shown here is derived from an EMBL/GenBank/DDBJ whole genome shotgun (WGS) entry which is preliminary data.</text>
</comment>
<keyword evidence="2" id="KW-1185">Reference proteome</keyword>
<evidence type="ECO:0000313" key="1">
    <source>
        <dbReference type="EMBL" id="NKE70593.1"/>
    </source>
</evidence>
<dbReference type="AlphaFoldDB" id="A0A7X6DPB2"/>
<protein>
    <recommendedName>
        <fullName evidence="3">ZU5 domain-containing protein</fullName>
    </recommendedName>
</protein>
<sequence>MSIRGMRWGGWLLWVIGIGLTVGGCSDENPENRSGAGSPGAGIANIGADGGAVTSADGMVTLTVPAGALGNTETIVIRSIHPASLPPELAGAELAWELRPDGLQFAQPVQVSVTLPESPAQADGTLRVPVSFLRTLAGAAPEAIGDQTLTVDGAANRAAIDGTLTHFSPLAVYSSLTDSSDDTPGKIFVELIPLPEKITVGQQYQAGLQVSVDGWGDEAPVAGSFDYRDRSPAPLKHLPLGDPDPPGFRALQGFSPLPAQGAFVLGGVGSYLCEAAAPAAIFSLDVRPALAASGRFLTPDLLITFRTAHTCAAPTLLPAPEAEVIAVPFSQPEAIFNLSRAIPPPFLSLFGLDENRAYATVGHNPGMSILDLTTNRVVLTKTLAPDGLGPLLGGVAHLRDGRGCLFGYRERRFLSCRIPEINDFGPPESSDDGPYHDAGLVSETPVETPSGTRHLLWFVEADRVHQEHQPGGSGSLIFERKLERAWFATGGPPTGTAKSAFFTGGGARTLALVARGEPSGPGQLWWGNPAELGGGTFVGTLENDTRKIRCVIPICAVSHFGGRVTILVWDGITAPRIIDAIPEATHAVGIDVRAAGGDREILSTDFVNNSWTLTRVGRTGRILSSATRPAPEGCANPGHALFVTDPQTDQLSAVLSCNGVNAEGDSAIAKIPLR</sequence>